<evidence type="ECO:0000313" key="1">
    <source>
        <dbReference type="EMBL" id="GAA0928931.1"/>
    </source>
</evidence>
<evidence type="ECO:0000313" key="2">
    <source>
        <dbReference type="Proteomes" id="UP001500542"/>
    </source>
</evidence>
<reference evidence="2" key="1">
    <citation type="journal article" date="2019" name="Int. J. Syst. Evol. Microbiol.">
        <title>The Global Catalogue of Microorganisms (GCM) 10K type strain sequencing project: providing services to taxonomists for standard genome sequencing and annotation.</title>
        <authorList>
            <consortium name="The Broad Institute Genomics Platform"/>
            <consortium name="The Broad Institute Genome Sequencing Center for Infectious Disease"/>
            <person name="Wu L."/>
            <person name="Ma J."/>
        </authorList>
    </citation>
    <scope>NUCLEOTIDE SEQUENCE [LARGE SCALE GENOMIC DNA]</scope>
    <source>
        <strain evidence="2">JCM 10977</strain>
    </source>
</reference>
<protein>
    <recommendedName>
        <fullName evidence="3">Phytase-like domain-containing protein</fullName>
    </recommendedName>
</protein>
<accession>A0ABP3ZY83</accession>
<proteinExistence type="predicted"/>
<keyword evidence="2" id="KW-1185">Reference proteome</keyword>
<dbReference type="Proteomes" id="UP001500542">
    <property type="component" value="Unassembled WGS sequence"/>
</dbReference>
<evidence type="ECO:0008006" key="3">
    <source>
        <dbReference type="Google" id="ProtNLM"/>
    </source>
</evidence>
<gene>
    <name evidence="1" type="ORF">GCM10009554_10910</name>
</gene>
<organism evidence="1 2">
    <name type="scientific">Kribbella koreensis</name>
    <dbReference type="NCBI Taxonomy" id="57909"/>
    <lineage>
        <taxon>Bacteria</taxon>
        <taxon>Bacillati</taxon>
        <taxon>Actinomycetota</taxon>
        <taxon>Actinomycetes</taxon>
        <taxon>Propionibacteriales</taxon>
        <taxon>Kribbellaceae</taxon>
        <taxon>Kribbella</taxon>
    </lineage>
</organism>
<comment type="caution">
    <text evidence="1">The sequence shown here is derived from an EMBL/GenBank/DDBJ whole genome shotgun (WGS) entry which is preliminary data.</text>
</comment>
<dbReference type="EMBL" id="BAAAHK010000003">
    <property type="protein sequence ID" value="GAA0928931.1"/>
    <property type="molecule type" value="Genomic_DNA"/>
</dbReference>
<dbReference type="RefSeq" id="WP_343965418.1">
    <property type="nucleotide sequence ID" value="NZ_BAAAHK010000003.1"/>
</dbReference>
<dbReference type="SUPFAM" id="SSF101898">
    <property type="entry name" value="NHL repeat"/>
    <property type="match status" value="1"/>
</dbReference>
<sequence length="326" mass="34102">MSWLGKARVGVTALLVAGLGISGTSYSWAATTWPGGSAVTIADASNVFGTNLSGLSFQSATVLWAVDNGPGKAYRLVPNGATWQPDPVGGRTLHYSNGSGDPDAEGVVVTPDGLVAATERNNDDNDNSLLKILRFNPDSSSSTLNANAEWNLTADLPDVDPNGGLEGISWIPDSFLTAHGFRDEHTGAAYSPASYAGHGTGLYFVGLEDNATIYAYALNQSNSGYTRVATISTGFSAVMDLEFDAATGHLWAVCDNNCSGQTKTLDINAQGRFAVTATYNRPSGMSNLNNEGFAISPACSSGRKTVLWSDDDNTSKHALRAGTLNC</sequence>
<name>A0ABP3ZY83_9ACTN</name>